<dbReference type="Proteomes" id="UP000199482">
    <property type="component" value="Chromosome I"/>
</dbReference>
<sequence length="507" mass="55353">MAEHIIRTGKDGELEGLSAADIDEMVREAVAKGRIVVYFHGGLVPEAAGTATAKRLSTEFTDVGAYPVFFVWRSGWLEIIRNNLFEIAKEDLFERLLKRVVSWAVGKARAPEGSRGTALPTEAELRDQLAQRRRLEAPETGEEPFAGESTEGTAELTKADEEAFERDIRIDTELNRALAGAFAARDKPMNQDGSRGVPDVPPKPTRMDDDVLDEIGEGVAAGGARGDLSIIALARKAFQVLTAVVARFRNGTDAGVYPTVVDELLRAFYVGEVGGALWNAMKKETEDTFRSGGDRGGRLFLDALAKHLPDDGSVKISLVGHSTGAVFIDNLLRDVARRRREDETPLPEMTKFQVVLLAPAATTTHFAETLALAEPMVERLRIFTMDDTSERADRVAGAVYPRSLLYLVSGALERDGDEKSALVPLIGLSRYLAATEDDDLKRVLASPLKKSALLSETRTYLGVKDRVVLSPSKDDALPGFRAKALSHGAFDNEPSVIESVTMMVRDW</sequence>
<dbReference type="STRING" id="589382.SAMN04489721_2119"/>
<protein>
    <recommendedName>
        <fullName evidence="5">Alpha/beta hydrolase</fullName>
    </recommendedName>
</protein>
<reference evidence="1" key="3">
    <citation type="submission" date="2022-06" db="EMBL/GenBank/DDBJ databases">
        <title>Genomic Encyclopedia of Type Strains, Phase III (KMG-III): the genomes of soil and plant-associated and newly described type strains.</title>
        <authorList>
            <person name="Whitman W."/>
        </authorList>
    </citation>
    <scope>NUCLEOTIDE SEQUENCE</scope>
    <source>
        <strain evidence="1">CPCC 202695</strain>
    </source>
</reference>
<organism evidence="2 3">
    <name type="scientific">Agromyces flavus</name>
    <dbReference type="NCBI Taxonomy" id="589382"/>
    <lineage>
        <taxon>Bacteria</taxon>
        <taxon>Bacillati</taxon>
        <taxon>Actinomycetota</taxon>
        <taxon>Actinomycetes</taxon>
        <taxon>Micrococcales</taxon>
        <taxon>Microbacteriaceae</taxon>
        <taxon>Agromyces</taxon>
    </lineage>
</organism>
<dbReference type="RefSeq" id="WP_133988452.1">
    <property type="nucleotide sequence ID" value="NZ_BMDN01000001.1"/>
</dbReference>
<evidence type="ECO:0000313" key="1">
    <source>
        <dbReference type="EMBL" id="MCP2366046.1"/>
    </source>
</evidence>
<dbReference type="EMBL" id="LT629755">
    <property type="protein sequence ID" value="SDS90072.1"/>
    <property type="molecule type" value="Genomic_DNA"/>
</dbReference>
<evidence type="ECO:0000313" key="4">
    <source>
        <dbReference type="Proteomes" id="UP000893823"/>
    </source>
</evidence>
<dbReference type="AlphaFoldDB" id="A0A1H1VZ92"/>
<reference evidence="3" key="2">
    <citation type="submission" date="2016-10" db="EMBL/GenBank/DDBJ databases">
        <authorList>
            <person name="Varghese N."/>
            <person name="Submissions S."/>
        </authorList>
    </citation>
    <scope>NUCLEOTIDE SEQUENCE [LARGE SCALE GENOMIC DNA]</scope>
    <source>
        <strain evidence="3">CPCC 202695</strain>
    </source>
</reference>
<dbReference type="EMBL" id="SODL02000001">
    <property type="protein sequence ID" value="MCP2366046.1"/>
    <property type="molecule type" value="Genomic_DNA"/>
</dbReference>
<dbReference type="Proteomes" id="UP000893823">
    <property type="component" value="Unassembled WGS sequence"/>
</dbReference>
<proteinExistence type="predicted"/>
<accession>A0A1H1VZ92</accession>
<name>A0A1H1VZ92_9MICO</name>
<evidence type="ECO:0000313" key="2">
    <source>
        <dbReference type="EMBL" id="SDS90072.1"/>
    </source>
</evidence>
<keyword evidence="4" id="KW-1185">Reference proteome</keyword>
<evidence type="ECO:0008006" key="5">
    <source>
        <dbReference type="Google" id="ProtNLM"/>
    </source>
</evidence>
<reference evidence="2" key="1">
    <citation type="submission" date="2016-10" db="EMBL/GenBank/DDBJ databases">
        <authorList>
            <person name="de Groot N.N."/>
        </authorList>
    </citation>
    <scope>NUCLEOTIDE SEQUENCE [LARGE SCALE GENOMIC DNA]</scope>
    <source>
        <strain evidence="2">CPCC 202695</strain>
    </source>
</reference>
<gene>
    <name evidence="1" type="ORF">BCL57_000188</name>
    <name evidence="2" type="ORF">SAMN04489721_2119</name>
</gene>
<evidence type="ECO:0000313" key="3">
    <source>
        <dbReference type="Proteomes" id="UP000199482"/>
    </source>
</evidence>
<dbReference type="OrthoDB" id="8447555at2"/>